<sequence length="372" mass="41353">MSAPGKSPYGIRGIVLADLAACNGAASFLQSGFWGSFKARFGWTARSFLISWYADAGTGPRGPVAMPLLVIRRRLAFGASFAYVPWGPELPPGFFPDDEGKSRILLELARALQPLLPENTAFIRFDPPWYTEGAETPPPQIYPPFSRAAASVQPPDTALVDLVPSEEDILKQMKPKWRYNIGLAKKKGVTVRFTGAEELGTFYALFQETAKRDGISIHDISYYETLFSHCGEYPADSGQELRLYIAEYQGRALAANIVLFRKTEATYLYGATSNQDRNLMAAYALQWKAMEDAKAAGCRVYDLFGIPPSADPGHPMAGLYLFKTGFGGRIIHRPGTWDYTYKPLIRNLFSIAEALRKVLWNLRKKKKGKKPS</sequence>
<evidence type="ECO:0000256" key="6">
    <source>
        <dbReference type="ARBA" id="ARBA00023316"/>
    </source>
</evidence>
<reference evidence="8" key="1">
    <citation type="submission" date="2009-12" db="EMBL/GenBank/DDBJ databases">
        <title>Complete sequence of Treponema primitia strain ZAS-2.</title>
        <authorList>
            <person name="Tetu S.G."/>
            <person name="Matson E."/>
            <person name="Ren Q."/>
            <person name="Seshadri R."/>
            <person name="Elbourne L."/>
            <person name="Hassan K.A."/>
            <person name="Durkin A."/>
            <person name="Radune D."/>
            <person name="Mohamoud Y."/>
            <person name="Shay R."/>
            <person name="Jin S."/>
            <person name="Zhang X."/>
            <person name="Lucey K."/>
            <person name="Ballor N.R."/>
            <person name="Ottesen E."/>
            <person name="Rosenthal R."/>
            <person name="Allen A."/>
            <person name="Leadbetter J.R."/>
            <person name="Paulsen I.T."/>
        </authorList>
    </citation>
    <scope>NUCLEOTIDE SEQUENCE [LARGE SCALE GENOMIC DNA]</scope>
    <source>
        <strain evidence="8">ATCC BAA-887 / DSM 12427 / ZAS-2</strain>
    </source>
</reference>
<dbReference type="PANTHER" id="PTHR36174">
    <property type="entry name" value="LIPID II:GLYCINE GLYCYLTRANSFERASE"/>
    <property type="match status" value="1"/>
</dbReference>
<proteinExistence type="inferred from homology"/>
<keyword evidence="6" id="KW-0961">Cell wall biogenesis/degradation</keyword>
<dbReference type="Proteomes" id="UP000009223">
    <property type="component" value="Chromosome"/>
</dbReference>
<dbReference type="InterPro" id="IPR016181">
    <property type="entry name" value="Acyl_CoA_acyltransferase"/>
</dbReference>
<keyword evidence="4" id="KW-0573">Peptidoglycan synthesis</keyword>
<dbReference type="GO" id="GO:0016755">
    <property type="term" value="F:aminoacyltransferase activity"/>
    <property type="evidence" value="ECO:0007669"/>
    <property type="project" value="InterPro"/>
</dbReference>
<protein>
    <submittedName>
        <fullName evidence="7">Pentaglycine interpeptide bridge formation protein</fullName>
    </submittedName>
</protein>
<keyword evidence="3" id="KW-0133">Cell shape</keyword>
<dbReference type="PROSITE" id="PS51191">
    <property type="entry name" value="FEMABX"/>
    <property type="match status" value="1"/>
</dbReference>
<keyword evidence="5" id="KW-0012">Acyltransferase</keyword>
<gene>
    <name evidence="7" type="ordered locus">TREPR_1796</name>
</gene>
<dbReference type="InterPro" id="IPR003447">
    <property type="entry name" value="FEMABX"/>
</dbReference>
<dbReference type="Pfam" id="PF02388">
    <property type="entry name" value="FemAB"/>
    <property type="match status" value="2"/>
</dbReference>
<evidence type="ECO:0000256" key="3">
    <source>
        <dbReference type="ARBA" id="ARBA00022960"/>
    </source>
</evidence>
<dbReference type="GO" id="GO:0009252">
    <property type="term" value="P:peptidoglycan biosynthetic process"/>
    <property type="evidence" value="ECO:0007669"/>
    <property type="project" value="UniProtKB-KW"/>
</dbReference>
<dbReference type="AlphaFoldDB" id="F5YLZ6"/>
<keyword evidence="8" id="KW-1185">Reference proteome</keyword>
<organism evidence="7 8">
    <name type="scientific">Treponema primitia (strain ATCC BAA-887 / DSM 12427 / ZAS-2)</name>
    <dbReference type="NCBI Taxonomy" id="545694"/>
    <lineage>
        <taxon>Bacteria</taxon>
        <taxon>Pseudomonadati</taxon>
        <taxon>Spirochaetota</taxon>
        <taxon>Spirochaetia</taxon>
        <taxon>Spirochaetales</taxon>
        <taxon>Treponemataceae</taxon>
        <taxon>Treponema</taxon>
    </lineage>
</organism>
<evidence type="ECO:0000256" key="2">
    <source>
        <dbReference type="ARBA" id="ARBA00022679"/>
    </source>
</evidence>
<dbReference type="GO" id="GO:0008360">
    <property type="term" value="P:regulation of cell shape"/>
    <property type="evidence" value="ECO:0007669"/>
    <property type="project" value="UniProtKB-KW"/>
</dbReference>
<name>F5YLZ6_TREPZ</name>
<dbReference type="InterPro" id="IPR050644">
    <property type="entry name" value="PG_Glycine_Bridge_Synth"/>
</dbReference>
<dbReference type="EMBL" id="CP001843">
    <property type="protein sequence ID" value="AEF84499.1"/>
    <property type="molecule type" value="Genomic_DNA"/>
</dbReference>
<dbReference type="RefSeq" id="WP_015708337.1">
    <property type="nucleotide sequence ID" value="NC_015578.1"/>
</dbReference>
<dbReference type="HOGENOM" id="CLU_048411_0_0_12"/>
<accession>F5YLZ6</accession>
<dbReference type="STRING" id="545694.TREPR_1796"/>
<dbReference type="PANTHER" id="PTHR36174:SF1">
    <property type="entry name" value="LIPID II:GLYCINE GLYCYLTRANSFERASE"/>
    <property type="match status" value="1"/>
</dbReference>
<dbReference type="GO" id="GO:0071555">
    <property type="term" value="P:cell wall organization"/>
    <property type="evidence" value="ECO:0007669"/>
    <property type="project" value="UniProtKB-KW"/>
</dbReference>
<dbReference type="OrthoDB" id="9785911at2"/>
<evidence type="ECO:0000256" key="1">
    <source>
        <dbReference type="ARBA" id="ARBA00009943"/>
    </source>
</evidence>
<comment type="similarity">
    <text evidence="1">Belongs to the FemABX family.</text>
</comment>
<evidence type="ECO:0000256" key="5">
    <source>
        <dbReference type="ARBA" id="ARBA00023315"/>
    </source>
</evidence>
<keyword evidence="2" id="KW-0808">Transferase</keyword>
<dbReference type="Gene3D" id="3.40.630.30">
    <property type="match status" value="2"/>
</dbReference>
<dbReference type="SUPFAM" id="SSF55729">
    <property type="entry name" value="Acyl-CoA N-acyltransferases (Nat)"/>
    <property type="match status" value="2"/>
</dbReference>
<dbReference type="KEGG" id="tpi:TREPR_1796"/>
<dbReference type="eggNOG" id="COG2348">
    <property type="taxonomic scope" value="Bacteria"/>
</dbReference>
<evidence type="ECO:0000256" key="4">
    <source>
        <dbReference type="ARBA" id="ARBA00022984"/>
    </source>
</evidence>
<evidence type="ECO:0000313" key="7">
    <source>
        <dbReference type="EMBL" id="AEF84499.1"/>
    </source>
</evidence>
<reference evidence="7 8" key="2">
    <citation type="journal article" date="2011" name="ISME J.">
        <title>RNA-seq reveals cooperative metabolic interactions between two termite-gut spirochete species in co-culture.</title>
        <authorList>
            <person name="Rosenthal A.Z."/>
            <person name="Matson E.G."/>
            <person name="Eldar A."/>
            <person name="Leadbetter J.R."/>
        </authorList>
    </citation>
    <scope>NUCLEOTIDE SEQUENCE [LARGE SCALE GENOMIC DNA]</scope>
    <source>
        <strain evidence="8">ATCC BAA-887 / DSM 12427 / ZAS-2</strain>
    </source>
</reference>
<evidence type="ECO:0000313" key="8">
    <source>
        <dbReference type="Proteomes" id="UP000009223"/>
    </source>
</evidence>